<dbReference type="PANTHER" id="PTHR10339">
    <property type="entry name" value="ADP-RIBOSYLTRANSFERASE"/>
    <property type="match status" value="1"/>
</dbReference>
<comment type="caution">
    <text evidence="11">The sequence shown here is derived from an EMBL/GenBank/DDBJ whole genome shotgun (WGS) entry which is preliminary data.</text>
</comment>
<evidence type="ECO:0000256" key="3">
    <source>
        <dbReference type="ARBA" id="ARBA00022525"/>
    </source>
</evidence>
<dbReference type="PROSITE" id="PS51996">
    <property type="entry name" value="TR_MART"/>
    <property type="match status" value="2"/>
</dbReference>
<sequence>MASGVRGLNDRQRFLDVNEEPDKLLSPLPMPVTGGKGIQSLRECVKPVLNLNLVEDLLNKVAYSLEKCEHPKDGLTQDQSAALYLYSLQTSFYTRYNGALRDEDRTKAVPFYDYYKLFMSALNKLPSIQDNVWRGVTANLSDQYSSGSIHIWHAASSCSDQVHVTDAFLDKKKHRTLFNIKCYNGKTIKNHSHYPDESETILPPGTCIRVKSQSNPADNLYIISCEEIMLTPEEIDNLLTAGAVAAAPAMLSVTTSVLYLLWLDPNVNKSKENVATQEELRVLFKDDFQTFDKVEECELSINQKNNDRIILVVSGQFGRKTVPEIHDLPQLTSIFLYCMDKKANEKWTKNYTKVKAIVTRSNELIKEIEQEKSSLMLELANPNETQPTIKTHLSGYEKQPLMSLEEALEPVDHLIEDLRRHVAIAKKHCTKPKDGLTQDESASIMVYGMEWEESPLYKILNVALRSDDRHKIKPWFPYLKLFMTALHKLPSFQGIVWRAVQIDLSNQYTKGQCKVWWSVSSTTRDGSVFESFIHQSGKRTVFTIECKNGKLINNHSQYPSDDEVLLMPGFYFEVTSVFKPAVDMHIISLKEIDSPW</sequence>
<keyword evidence="4" id="KW-0800">Toxin</keyword>
<evidence type="ECO:0000256" key="1">
    <source>
        <dbReference type="ARBA" id="ARBA00004613"/>
    </source>
</evidence>
<evidence type="ECO:0000256" key="2">
    <source>
        <dbReference type="ARBA" id="ARBA00009558"/>
    </source>
</evidence>
<dbReference type="Pfam" id="PF01129">
    <property type="entry name" value="ART"/>
    <property type="match status" value="2"/>
</dbReference>
<keyword evidence="5 10" id="KW-0328">Glycosyltransferase</keyword>
<evidence type="ECO:0000256" key="6">
    <source>
        <dbReference type="ARBA" id="ARBA00022679"/>
    </source>
</evidence>
<dbReference type="SUPFAM" id="SSF56399">
    <property type="entry name" value="ADP-ribosylation"/>
    <property type="match status" value="2"/>
</dbReference>
<organism evidence="11 12">
    <name type="scientific">Rotaria sordida</name>
    <dbReference type="NCBI Taxonomy" id="392033"/>
    <lineage>
        <taxon>Eukaryota</taxon>
        <taxon>Metazoa</taxon>
        <taxon>Spiralia</taxon>
        <taxon>Gnathifera</taxon>
        <taxon>Rotifera</taxon>
        <taxon>Eurotatoria</taxon>
        <taxon>Bdelloidea</taxon>
        <taxon>Philodinida</taxon>
        <taxon>Philodinidae</taxon>
        <taxon>Rotaria</taxon>
    </lineage>
</organism>
<gene>
    <name evidence="11" type="ORF">ZHD862_LOCUS31900</name>
</gene>
<name>A0A815J2Q3_9BILA</name>
<comment type="catalytic activity">
    <reaction evidence="9 10">
        <text>L-arginyl-[protein] + NAD(+) = N(omega)-(ADP-D-ribosyl)-L-arginyl-[protein] + nicotinamide + H(+)</text>
        <dbReference type="Rhea" id="RHEA:19149"/>
        <dbReference type="Rhea" id="RHEA-COMP:10532"/>
        <dbReference type="Rhea" id="RHEA-COMP:15087"/>
        <dbReference type="ChEBI" id="CHEBI:15378"/>
        <dbReference type="ChEBI" id="CHEBI:17154"/>
        <dbReference type="ChEBI" id="CHEBI:29965"/>
        <dbReference type="ChEBI" id="CHEBI:57540"/>
        <dbReference type="ChEBI" id="CHEBI:142554"/>
        <dbReference type="EC" id="2.4.2.31"/>
    </reaction>
</comment>
<dbReference type="GO" id="GO:0090729">
    <property type="term" value="F:toxin activity"/>
    <property type="evidence" value="ECO:0007669"/>
    <property type="project" value="UniProtKB-KW"/>
</dbReference>
<evidence type="ECO:0000256" key="8">
    <source>
        <dbReference type="ARBA" id="ARBA00023026"/>
    </source>
</evidence>
<reference evidence="11" key="1">
    <citation type="submission" date="2021-02" db="EMBL/GenBank/DDBJ databases">
        <authorList>
            <person name="Nowell W R."/>
        </authorList>
    </citation>
    <scope>NUCLEOTIDE SEQUENCE</scope>
</reference>
<comment type="subcellular location">
    <subcellularLocation>
        <location evidence="1">Secreted</location>
    </subcellularLocation>
</comment>
<dbReference type="PANTHER" id="PTHR10339:SF25">
    <property type="entry name" value="SECRETED EXOENZYME S"/>
    <property type="match status" value="1"/>
</dbReference>
<keyword evidence="3" id="KW-0964">Secreted</keyword>
<dbReference type="EMBL" id="CAJNOT010003307">
    <property type="protein sequence ID" value="CAF1376766.1"/>
    <property type="molecule type" value="Genomic_DNA"/>
</dbReference>
<comment type="similarity">
    <text evidence="2 10">Belongs to the Arg-specific ADP-ribosyltransferase family.</text>
</comment>
<protein>
    <recommendedName>
        <fullName evidence="10">NAD(P)(+)--arginine ADP-ribosyltransferase</fullName>
        <ecNumber evidence="10">2.4.2.31</ecNumber>
    </recommendedName>
    <alternativeName>
        <fullName evidence="10">Mono(ADP-ribosyl)transferase</fullName>
    </alternativeName>
</protein>
<dbReference type="Gene3D" id="3.90.176.10">
    <property type="entry name" value="Toxin ADP-ribosyltransferase, Chain A, domain 1"/>
    <property type="match status" value="2"/>
</dbReference>
<accession>A0A815J2Q3</accession>
<evidence type="ECO:0000256" key="7">
    <source>
        <dbReference type="ARBA" id="ARBA00022695"/>
    </source>
</evidence>
<dbReference type="GO" id="GO:0005576">
    <property type="term" value="C:extracellular region"/>
    <property type="evidence" value="ECO:0007669"/>
    <property type="project" value="UniProtKB-SubCell"/>
</dbReference>
<dbReference type="GO" id="GO:0003950">
    <property type="term" value="F:NAD+ poly-ADP-ribosyltransferase activity"/>
    <property type="evidence" value="ECO:0007669"/>
    <property type="project" value="TreeGrafter"/>
</dbReference>
<proteinExistence type="inferred from homology"/>
<evidence type="ECO:0000256" key="5">
    <source>
        <dbReference type="ARBA" id="ARBA00022676"/>
    </source>
</evidence>
<dbReference type="Proteomes" id="UP000663864">
    <property type="component" value="Unassembled WGS sequence"/>
</dbReference>
<keyword evidence="7" id="KW-0548">Nucleotidyltransferase</keyword>
<dbReference type="InterPro" id="IPR050999">
    <property type="entry name" value="ADP-ribosyltransferase_ARG"/>
</dbReference>
<evidence type="ECO:0000256" key="4">
    <source>
        <dbReference type="ARBA" id="ARBA00022656"/>
    </source>
</evidence>
<evidence type="ECO:0000256" key="9">
    <source>
        <dbReference type="ARBA" id="ARBA00047597"/>
    </source>
</evidence>
<dbReference type="GO" id="GO:0106274">
    <property type="term" value="F:NAD+-protein-arginine ADP-ribosyltransferase activity"/>
    <property type="evidence" value="ECO:0007669"/>
    <property type="project" value="UniProtKB-EC"/>
</dbReference>
<keyword evidence="10" id="KW-0521">NADP</keyword>
<dbReference type="EC" id="2.4.2.31" evidence="10"/>
<evidence type="ECO:0000313" key="12">
    <source>
        <dbReference type="Proteomes" id="UP000663864"/>
    </source>
</evidence>
<dbReference type="GO" id="GO:0016779">
    <property type="term" value="F:nucleotidyltransferase activity"/>
    <property type="evidence" value="ECO:0007669"/>
    <property type="project" value="UniProtKB-KW"/>
</dbReference>
<evidence type="ECO:0000256" key="10">
    <source>
        <dbReference type="RuleBase" id="RU361228"/>
    </source>
</evidence>
<dbReference type="InterPro" id="IPR000768">
    <property type="entry name" value="ART"/>
</dbReference>
<keyword evidence="6 10" id="KW-0808">Transferase</keyword>
<evidence type="ECO:0000313" key="11">
    <source>
        <dbReference type="EMBL" id="CAF1376766.1"/>
    </source>
</evidence>
<keyword evidence="10" id="KW-0520">NAD</keyword>
<dbReference type="AlphaFoldDB" id="A0A815J2Q3"/>
<keyword evidence="8" id="KW-0843">Virulence</keyword>